<dbReference type="AlphaFoldDB" id="A0A6L9S2F2"/>
<accession>A0A6L9S2F2</accession>
<evidence type="ECO:0000259" key="4">
    <source>
        <dbReference type="Pfam" id="PF00291"/>
    </source>
</evidence>
<name>A0A6L9S2F2_9ACTN</name>
<evidence type="ECO:0000256" key="3">
    <source>
        <dbReference type="ARBA" id="ARBA00023239"/>
    </source>
</evidence>
<keyword evidence="6" id="KW-1185">Reference proteome</keyword>
<dbReference type="InterPro" id="IPR000634">
    <property type="entry name" value="Ser/Thr_deHydtase_PyrdxlP-BS"/>
</dbReference>
<dbReference type="RefSeq" id="WP_163731995.1">
    <property type="nucleotide sequence ID" value="NZ_JAAGOA010000001.1"/>
</dbReference>
<evidence type="ECO:0000313" key="5">
    <source>
        <dbReference type="EMBL" id="NED98607.1"/>
    </source>
</evidence>
<dbReference type="GO" id="GO:0009097">
    <property type="term" value="P:isoleucine biosynthetic process"/>
    <property type="evidence" value="ECO:0007669"/>
    <property type="project" value="TreeGrafter"/>
</dbReference>
<dbReference type="EMBL" id="JAAGOA010000001">
    <property type="protein sequence ID" value="NED98607.1"/>
    <property type="molecule type" value="Genomic_DNA"/>
</dbReference>
<dbReference type="GO" id="GO:0006565">
    <property type="term" value="P:L-serine catabolic process"/>
    <property type="evidence" value="ECO:0007669"/>
    <property type="project" value="TreeGrafter"/>
</dbReference>
<comment type="caution">
    <text evidence="5">The sequence shown here is derived from an EMBL/GenBank/DDBJ whole genome shotgun (WGS) entry which is preliminary data.</text>
</comment>
<dbReference type="Proteomes" id="UP000475214">
    <property type="component" value="Unassembled WGS sequence"/>
</dbReference>
<dbReference type="PANTHER" id="PTHR48078">
    <property type="entry name" value="THREONINE DEHYDRATASE, MITOCHONDRIAL-RELATED"/>
    <property type="match status" value="1"/>
</dbReference>
<dbReference type="GO" id="GO:0004794">
    <property type="term" value="F:threonine deaminase activity"/>
    <property type="evidence" value="ECO:0007669"/>
    <property type="project" value="TreeGrafter"/>
</dbReference>
<evidence type="ECO:0000313" key="6">
    <source>
        <dbReference type="Proteomes" id="UP000475214"/>
    </source>
</evidence>
<dbReference type="InterPro" id="IPR050147">
    <property type="entry name" value="Ser/Thr_Dehydratase"/>
</dbReference>
<dbReference type="SUPFAM" id="SSF53686">
    <property type="entry name" value="Tryptophan synthase beta subunit-like PLP-dependent enzymes"/>
    <property type="match status" value="1"/>
</dbReference>
<sequence length="321" mass="32821">MIDLADVRAARTRIDGRVRRTPVLEADPEPFPPISRLWFKLEQLQHTGSFKARGAFNRIRAALESSAPAASGEAGPPVSGVVAASGGNAGLAVAFAAAAHGLPAEVFVPETAPPVKVKKLRDLGADVVQVGTKYADAYEAAQARVSETGALFCHAYDQPEICAGQGTLGLELLEQTGSEVDTIIVAVGGGGLMAGVATAVEGRAHVVGAEPSLAPTLHSALAAGGPVDVDVAGVAADSLGATRLGEIAYAVSTRADVASVLVDDADIEQARNFAWHQYRLVVEHGPATALAALLSGAYRPADGERVAVVLSGANTDPSTLR</sequence>
<protein>
    <submittedName>
        <fullName evidence="5">Threonine/serine dehydratase</fullName>
    </submittedName>
</protein>
<dbReference type="InterPro" id="IPR036052">
    <property type="entry name" value="TrpB-like_PALP_sf"/>
</dbReference>
<dbReference type="GO" id="GO:0006567">
    <property type="term" value="P:L-threonine catabolic process"/>
    <property type="evidence" value="ECO:0007669"/>
    <property type="project" value="TreeGrafter"/>
</dbReference>
<proteinExistence type="predicted"/>
<dbReference type="PANTHER" id="PTHR48078:SF6">
    <property type="entry name" value="L-THREONINE DEHYDRATASE CATABOLIC TDCB"/>
    <property type="match status" value="1"/>
</dbReference>
<dbReference type="PROSITE" id="PS00165">
    <property type="entry name" value="DEHYDRATASE_SER_THR"/>
    <property type="match status" value="1"/>
</dbReference>
<dbReference type="CDD" id="cd01562">
    <property type="entry name" value="Thr-dehyd"/>
    <property type="match status" value="1"/>
</dbReference>
<dbReference type="Pfam" id="PF00291">
    <property type="entry name" value="PALP"/>
    <property type="match status" value="1"/>
</dbReference>
<dbReference type="Gene3D" id="3.40.50.1100">
    <property type="match status" value="2"/>
</dbReference>
<organism evidence="5 6">
    <name type="scientific">Phytoactinopolyspora halotolerans</name>
    <dbReference type="NCBI Taxonomy" id="1981512"/>
    <lineage>
        <taxon>Bacteria</taxon>
        <taxon>Bacillati</taxon>
        <taxon>Actinomycetota</taxon>
        <taxon>Actinomycetes</taxon>
        <taxon>Jiangellales</taxon>
        <taxon>Jiangellaceae</taxon>
        <taxon>Phytoactinopolyspora</taxon>
    </lineage>
</organism>
<keyword evidence="2" id="KW-0663">Pyridoxal phosphate</keyword>
<comment type="cofactor">
    <cofactor evidence="1">
        <name>pyridoxal 5'-phosphate</name>
        <dbReference type="ChEBI" id="CHEBI:597326"/>
    </cofactor>
</comment>
<dbReference type="GO" id="GO:0030170">
    <property type="term" value="F:pyridoxal phosphate binding"/>
    <property type="evidence" value="ECO:0007669"/>
    <property type="project" value="InterPro"/>
</dbReference>
<evidence type="ECO:0000256" key="2">
    <source>
        <dbReference type="ARBA" id="ARBA00022898"/>
    </source>
</evidence>
<evidence type="ECO:0000256" key="1">
    <source>
        <dbReference type="ARBA" id="ARBA00001933"/>
    </source>
</evidence>
<keyword evidence="3" id="KW-0456">Lyase</keyword>
<dbReference type="NCBIfam" id="NF006094">
    <property type="entry name" value="PRK08246.1"/>
    <property type="match status" value="1"/>
</dbReference>
<gene>
    <name evidence="5" type="ORF">G1H10_00305</name>
</gene>
<dbReference type="InterPro" id="IPR001926">
    <property type="entry name" value="TrpB-like_PALP"/>
</dbReference>
<feature type="domain" description="Tryptophan synthase beta chain-like PALP" evidence="4">
    <location>
        <begin position="17"/>
        <end position="312"/>
    </location>
</feature>
<reference evidence="5 6" key="1">
    <citation type="submission" date="2020-02" db="EMBL/GenBank/DDBJ databases">
        <authorList>
            <person name="Li X.-J."/>
            <person name="Han X.-M."/>
        </authorList>
    </citation>
    <scope>NUCLEOTIDE SEQUENCE [LARGE SCALE GENOMIC DNA]</scope>
    <source>
        <strain evidence="5 6">CCTCC AB 2017055</strain>
    </source>
</reference>
<dbReference type="GO" id="GO:0003941">
    <property type="term" value="F:L-serine ammonia-lyase activity"/>
    <property type="evidence" value="ECO:0007669"/>
    <property type="project" value="TreeGrafter"/>
</dbReference>